<accession>B5YLZ7</accession>
<dbReference type="AlphaFoldDB" id="B5YLZ7"/>
<feature type="domain" description="Ribosomal RNA large subunit methyltransferase K/L-like methyltransferase" evidence="2">
    <location>
        <begin position="441"/>
        <end position="590"/>
    </location>
</feature>
<name>B5YLZ7_THAPS</name>
<dbReference type="RefSeq" id="XP_002295448.1">
    <property type="nucleotide sequence ID" value="XM_002295412.1"/>
</dbReference>
<organism evidence="3 4">
    <name type="scientific">Thalassiosira pseudonana</name>
    <name type="common">Marine diatom</name>
    <name type="synonym">Cyclotella nana</name>
    <dbReference type="NCBI Taxonomy" id="35128"/>
    <lineage>
        <taxon>Eukaryota</taxon>
        <taxon>Sar</taxon>
        <taxon>Stramenopiles</taxon>
        <taxon>Ochrophyta</taxon>
        <taxon>Bacillariophyta</taxon>
        <taxon>Coscinodiscophyceae</taxon>
        <taxon>Thalassiosirophycidae</taxon>
        <taxon>Thalassiosirales</taxon>
        <taxon>Thalassiosiraceae</taxon>
        <taxon>Thalassiosira</taxon>
    </lineage>
</organism>
<evidence type="ECO:0000313" key="3">
    <source>
        <dbReference type="EMBL" id="ACI64165.1"/>
    </source>
</evidence>
<evidence type="ECO:0000259" key="2">
    <source>
        <dbReference type="Pfam" id="PF01170"/>
    </source>
</evidence>
<dbReference type="GO" id="GO:0030488">
    <property type="term" value="P:tRNA methylation"/>
    <property type="evidence" value="ECO:0000318"/>
    <property type="project" value="GO_Central"/>
</dbReference>
<dbReference type="GO" id="GO:0003676">
    <property type="term" value="F:nucleic acid binding"/>
    <property type="evidence" value="ECO:0007669"/>
    <property type="project" value="InterPro"/>
</dbReference>
<evidence type="ECO:0000256" key="1">
    <source>
        <dbReference type="SAM" id="MobiDB-lite"/>
    </source>
</evidence>
<dbReference type="Proteomes" id="UP000001449">
    <property type="component" value="Chromosome 18"/>
</dbReference>
<dbReference type="PaxDb" id="35128-Thaps25388"/>
<dbReference type="CDD" id="cd11715">
    <property type="entry name" value="THUMP_AdoMetMT"/>
    <property type="match status" value="1"/>
</dbReference>
<dbReference type="OMA" id="EATHHHE"/>
<dbReference type="EMBL" id="CP001159">
    <property type="protein sequence ID" value="ACI64165.1"/>
    <property type="molecule type" value="Genomic_DNA"/>
</dbReference>
<dbReference type="eggNOG" id="ENOG502TMNI">
    <property type="taxonomic scope" value="Eukaryota"/>
</dbReference>
<sequence length="604" mass="67187">MNHTYRRMVAFGLNHLPGTSSKYSLAAGGIVSSTHQHRQHQWSDTSQCSRTSHRFYSPSFLVLKGGLKPAIKRRKVGGSDKNPTVHQLGGLADQPKTKKYQHRPPKEATHHHEEPSLNRSKTQQKELRPFTKTQPLKPPFSLFVSCLPGLEPFLLKEIDYLREQWQQFAEGDDENGTSSARQKALKPKSIPGGVKISVPSLTHLYILKLYLGTASHVYLRLNDGLPDDDKGNRRGNTAVGSENIPTLFRARGFPELQRKLKELMLAQKWNSWFDFSGNKRPKSKSASSTKCPLWDLQIHVTTSKSKLMHTKAVAERVRQTMGEVLGVDLVEEDTSNTPNDKAKATEQQRPIVRILVRIERDLVQLSLDVSSSCKAIPMHMRGYRLNPHKAPLREDLAFALLMAGGLEPCWDLNPQKALLGGDFERIDEVDTLAISAEPILQLFDPCCGSGTIAIEGAGMLAGYPPGKKRDAPLQGTKLCDVELWEELKSNAMAASSSNQNILVTANDVDMRAIEATKANAKRAGVNDLLSFTRGSFQTHPLFKQSPSNSHPPLYVVTNPPYGKRLPRDTTSNVYKQLAKALTQQYPSKVKYALIGNDPLLDQAD</sequence>
<dbReference type="InParanoid" id="B5YLZ7"/>
<dbReference type="Pfam" id="PF01170">
    <property type="entry name" value="UPF0020"/>
    <property type="match status" value="1"/>
</dbReference>
<dbReference type="Gene3D" id="3.30.2130.30">
    <property type="match status" value="1"/>
</dbReference>
<dbReference type="PANTHER" id="PTHR14911">
    <property type="entry name" value="THUMP DOMAIN-CONTAINING"/>
    <property type="match status" value="1"/>
</dbReference>
<dbReference type="InterPro" id="IPR000241">
    <property type="entry name" value="RlmKL-like_Mtase"/>
</dbReference>
<protein>
    <recommendedName>
        <fullName evidence="2">Ribosomal RNA large subunit methyltransferase K/L-like methyltransferase domain-containing protein</fullName>
    </recommendedName>
</protein>
<dbReference type="HOGENOM" id="CLU_452391_0_0_1"/>
<proteinExistence type="predicted"/>
<dbReference type="GeneID" id="7444792"/>
<keyword evidence="4" id="KW-1185">Reference proteome</keyword>
<evidence type="ECO:0000313" key="4">
    <source>
        <dbReference type="Proteomes" id="UP000001449"/>
    </source>
</evidence>
<dbReference type="InterPro" id="IPR029063">
    <property type="entry name" value="SAM-dependent_MTases_sf"/>
</dbReference>
<feature type="region of interest" description="Disordered" evidence="1">
    <location>
        <begin position="73"/>
        <end position="132"/>
    </location>
</feature>
<dbReference type="GO" id="GO:0043527">
    <property type="term" value="C:tRNA methyltransferase complex"/>
    <property type="evidence" value="ECO:0007669"/>
    <property type="project" value="UniProtKB-ARBA"/>
</dbReference>
<feature type="compositionally biased region" description="Basic and acidic residues" evidence="1">
    <location>
        <begin position="104"/>
        <end position="116"/>
    </location>
</feature>
<dbReference type="KEGG" id="tps:THAPS_25388"/>
<dbReference type="GO" id="GO:0016423">
    <property type="term" value="F:tRNA (guanine) methyltransferase activity"/>
    <property type="evidence" value="ECO:0000318"/>
    <property type="project" value="GO_Central"/>
</dbReference>
<reference evidence="3 4" key="1">
    <citation type="journal article" date="2004" name="Science">
        <title>The genome of the diatom Thalassiosira pseudonana: ecology, evolution, and metabolism.</title>
        <authorList>
            <person name="Armbrust E.V."/>
            <person name="Berges J.A."/>
            <person name="Bowler C."/>
            <person name="Green B.R."/>
            <person name="Martinez D."/>
            <person name="Putnam N.H."/>
            <person name="Zhou S."/>
            <person name="Allen A.E."/>
            <person name="Apt K.E."/>
            <person name="Bechner M."/>
            <person name="Brzezinski M.A."/>
            <person name="Chaal B.K."/>
            <person name="Chiovitti A."/>
            <person name="Davis A.K."/>
            <person name="Demarest M.S."/>
            <person name="Detter J.C."/>
            <person name="Glavina T."/>
            <person name="Goodstein D."/>
            <person name="Hadi M.Z."/>
            <person name="Hellsten U."/>
            <person name="Hildebrand M."/>
            <person name="Jenkins B.D."/>
            <person name="Jurka J."/>
            <person name="Kapitonov V.V."/>
            <person name="Kroger N."/>
            <person name="Lau W.W."/>
            <person name="Lane T.W."/>
            <person name="Larimer F.W."/>
            <person name="Lippmeier J.C."/>
            <person name="Lucas S."/>
            <person name="Medina M."/>
            <person name="Montsant A."/>
            <person name="Obornik M."/>
            <person name="Parker M.S."/>
            <person name="Palenik B."/>
            <person name="Pazour G.J."/>
            <person name="Richardson P.M."/>
            <person name="Rynearson T.A."/>
            <person name="Saito M.A."/>
            <person name="Schwartz D.C."/>
            <person name="Thamatrakoln K."/>
            <person name="Valentin K."/>
            <person name="Vardi A."/>
            <person name="Wilkerson F.P."/>
            <person name="Rokhsar D.S."/>
        </authorList>
    </citation>
    <scope>NUCLEOTIDE SEQUENCE [LARGE SCALE GENOMIC DNA]</scope>
    <source>
        <strain evidence="3 4">CCMP1335</strain>
    </source>
</reference>
<dbReference type="STRING" id="35128.B5YLZ7"/>
<reference evidence="3 4" key="2">
    <citation type="journal article" date="2008" name="Nature">
        <title>The Phaeodactylum genome reveals the evolutionary history of diatom genomes.</title>
        <authorList>
            <person name="Bowler C."/>
            <person name="Allen A.E."/>
            <person name="Badger J.H."/>
            <person name="Grimwood J."/>
            <person name="Jabbari K."/>
            <person name="Kuo A."/>
            <person name="Maheswari U."/>
            <person name="Martens C."/>
            <person name="Maumus F."/>
            <person name="Otillar R.P."/>
            <person name="Rayko E."/>
            <person name="Salamov A."/>
            <person name="Vandepoele K."/>
            <person name="Beszteri B."/>
            <person name="Gruber A."/>
            <person name="Heijde M."/>
            <person name="Katinka M."/>
            <person name="Mock T."/>
            <person name="Valentin K."/>
            <person name="Verret F."/>
            <person name="Berges J.A."/>
            <person name="Brownlee C."/>
            <person name="Cadoret J.P."/>
            <person name="Chiovitti A."/>
            <person name="Choi C.J."/>
            <person name="Coesel S."/>
            <person name="De Martino A."/>
            <person name="Detter J.C."/>
            <person name="Durkin C."/>
            <person name="Falciatore A."/>
            <person name="Fournet J."/>
            <person name="Haruta M."/>
            <person name="Huysman M.J."/>
            <person name="Jenkins B.D."/>
            <person name="Jiroutova K."/>
            <person name="Jorgensen R.E."/>
            <person name="Joubert Y."/>
            <person name="Kaplan A."/>
            <person name="Kroger N."/>
            <person name="Kroth P.G."/>
            <person name="La Roche J."/>
            <person name="Lindquist E."/>
            <person name="Lommer M."/>
            <person name="Martin-Jezequel V."/>
            <person name="Lopez P.J."/>
            <person name="Lucas S."/>
            <person name="Mangogna M."/>
            <person name="McGinnis K."/>
            <person name="Medlin L.K."/>
            <person name="Montsant A."/>
            <person name="Oudot-Le Secq M.P."/>
            <person name="Napoli C."/>
            <person name="Obornik M."/>
            <person name="Parker M.S."/>
            <person name="Petit J.L."/>
            <person name="Porcel B.M."/>
            <person name="Poulsen N."/>
            <person name="Robison M."/>
            <person name="Rychlewski L."/>
            <person name="Rynearson T.A."/>
            <person name="Schmutz J."/>
            <person name="Shapiro H."/>
            <person name="Siaut M."/>
            <person name="Stanley M."/>
            <person name="Sussman M.R."/>
            <person name="Taylor A.R."/>
            <person name="Vardi A."/>
            <person name="von Dassow P."/>
            <person name="Vyverman W."/>
            <person name="Willis A."/>
            <person name="Wyrwicz L.S."/>
            <person name="Rokhsar D.S."/>
            <person name="Weissenbach J."/>
            <person name="Armbrust E.V."/>
            <person name="Green B.R."/>
            <person name="Van de Peer Y."/>
            <person name="Grigoriev I.V."/>
        </authorList>
    </citation>
    <scope>NUCLEOTIDE SEQUENCE [LARGE SCALE GENOMIC DNA]</scope>
    <source>
        <strain evidence="3 4">CCMP1335</strain>
    </source>
</reference>
<dbReference type="InterPro" id="IPR002052">
    <property type="entry name" value="DNA_methylase_N6_adenine_CS"/>
</dbReference>
<dbReference type="Gene3D" id="3.40.50.150">
    <property type="entry name" value="Vaccinia Virus protein VP39"/>
    <property type="match status" value="1"/>
</dbReference>
<dbReference type="PROSITE" id="PS00092">
    <property type="entry name" value="N6_MTASE"/>
    <property type="match status" value="1"/>
</dbReference>
<gene>
    <name evidence="3" type="ORF">THAPS_25388</name>
</gene>
<dbReference type="SUPFAM" id="SSF53335">
    <property type="entry name" value="S-adenosyl-L-methionine-dependent methyltransferases"/>
    <property type="match status" value="1"/>
</dbReference>
<dbReference type="PANTHER" id="PTHR14911:SF13">
    <property type="entry name" value="TRNA (GUANINE(6)-N2)-METHYLTRANSFERASE THUMP3"/>
    <property type="match status" value="1"/>
</dbReference>